<evidence type="ECO:0000313" key="3">
    <source>
        <dbReference type="Proteomes" id="UP000026961"/>
    </source>
</evidence>
<dbReference type="Gramene" id="OGLUM12G07060.1">
    <property type="protein sequence ID" value="OGLUM12G07060.1"/>
    <property type="gene ID" value="OGLUM12G07060"/>
</dbReference>
<dbReference type="HOGENOM" id="CLU_2240850_0_0_1"/>
<dbReference type="EnsemblPlants" id="OGLUM12G07060.1">
    <property type="protein sequence ID" value="OGLUM12G07060.1"/>
    <property type="gene ID" value="OGLUM12G07060"/>
</dbReference>
<dbReference type="Proteomes" id="UP000026961">
    <property type="component" value="Chromosome 12"/>
</dbReference>
<dbReference type="AlphaFoldDB" id="A0A0E0BQB8"/>
<evidence type="ECO:0000256" key="1">
    <source>
        <dbReference type="SAM" id="MobiDB-lite"/>
    </source>
</evidence>
<proteinExistence type="predicted"/>
<name>A0A0E0BQB8_9ORYZ</name>
<protein>
    <submittedName>
        <fullName evidence="2">Uncharacterized protein</fullName>
    </submittedName>
</protein>
<evidence type="ECO:0000313" key="2">
    <source>
        <dbReference type="EnsemblPlants" id="OGLUM12G07060.1"/>
    </source>
</evidence>
<accession>A0A0E0BQB8</accession>
<feature type="compositionally biased region" description="Polar residues" evidence="1">
    <location>
        <begin position="79"/>
        <end position="92"/>
    </location>
</feature>
<organism evidence="2">
    <name type="scientific">Oryza glumipatula</name>
    <dbReference type="NCBI Taxonomy" id="40148"/>
    <lineage>
        <taxon>Eukaryota</taxon>
        <taxon>Viridiplantae</taxon>
        <taxon>Streptophyta</taxon>
        <taxon>Embryophyta</taxon>
        <taxon>Tracheophyta</taxon>
        <taxon>Spermatophyta</taxon>
        <taxon>Magnoliopsida</taxon>
        <taxon>Liliopsida</taxon>
        <taxon>Poales</taxon>
        <taxon>Poaceae</taxon>
        <taxon>BOP clade</taxon>
        <taxon>Oryzoideae</taxon>
        <taxon>Oryzeae</taxon>
        <taxon>Oryzinae</taxon>
        <taxon>Oryza</taxon>
    </lineage>
</organism>
<feature type="compositionally biased region" description="Basic and acidic residues" evidence="1">
    <location>
        <begin position="69"/>
        <end position="78"/>
    </location>
</feature>
<keyword evidence="3" id="KW-1185">Reference proteome</keyword>
<feature type="region of interest" description="Disordered" evidence="1">
    <location>
        <begin position="69"/>
        <end position="95"/>
    </location>
</feature>
<sequence>MEAPRYDCSLIEDGARDEDMPSLIFRTATIVSKIGQGEQGGALMFLCNGICTWRLPTSIMEMRSQRCLGNEKHGEDGTSVRTPGDSGNTANGTLGWRRVAQPLDV</sequence>
<reference evidence="2" key="2">
    <citation type="submission" date="2018-05" db="EMBL/GenBank/DDBJ databases">
        <title>OgluRS3 (Oryza glumaepatula Reference Sequence Version 3).</title>
        <authorList>
            <person name="Zhang J."/>
            <person name="Kudrna D."/>
            <person name="Lee S."/>
            <person name="Talag J."/>
            <person name="Welchert J."/>
            <person name="Wing R.A."/>
        </authorList>
    </citation>
    <scope>NUCLEOTIDE SEQUENCE [LARGE SCALE GENOMIC DNA]</scope>
</reference>
<reference evidence="2" key="1">
    <citation type="submission" date="2015-04" db="UniProtKB">
        <authorList>
            <consortium name="EnsemblPlants"/>
        </authorList>
    </citation>
    <scope>IDENTIFICATION</scope>
</reference>